<comment type="caution">
    <text evidence="2">The sequence shown here is derived from an EMBL/GenBank/DDBJ whole genome shotgun (WGS) entry which is preliminary data.</text>
</comment>
<dbReference type="EMBL" id="BLXT01004214">
    <property type="protein sequence ID" value="GFO10945.1"/>
    <property type="molecule type" value="Genomic_DNA"/>
</dbReference>
<reference evidence="2 3" key="1">
    <citation type="journal article" date="2021" name="Elife">
        <title>Chloroplast acquisition without the gene transfer in kleptoplastic sea slugs, Plakobranchus ocellatus.</title>
        <authorList>
            <person name="Maeda T."/>
            <person name="Takahashi S."/>
            <person name="Yoshida T."/>
            <person name="Shimamura S."/>
            <person name="Takaki Y."/>
            <person name="Nagai Y."/>
            <person name="Toyoda A."/>
            <person name="Suzuki Y."/>
            <person name="Arimoto A."/>
            <person name="Ishii H."/>
            <person name="Satoh N."/>
            <person name="Nishiyama T."/>
            <person name="Hasebe M."/>
            <person name="Maruyama T."/>
            <person name="Minagawa J."/>
            <person name="Obokata J."/>
            <person name="Shigenobu S."/>
        </authorList>
    </citation>
    <scope>NUCLEOTIDE SEQUENCE [LARGE SCALE GENOMIC DNA]</scope>
</reference>
<gene>
    <name evidence="2" type="ORF">PoB_003745000</name>
</gene>
<name>A0AAV4ARN2_9GAST</name>
<dbReference type="AlphaFoldDB" id="A0AAV4ARN2"/>
<protein>
    <submittedName>
        <fullName evidence="2">Uncharacterized protein</fullName>
    </submittedName>
</protein>
<organism evidence="2 3">
    <name type="scientific">Plakobranchus ocellatus</name>
    <dbReference type="NCBI Taxonomy" id="259542"/>
    <lineage>
        <taxon>Eukaryota</taxon>
        <taxon>Metazoa</taxon>
        <taxon>Spiralia</taxon>
        <taxon>Lophotrochozoa</taxon>
        <taxon>Mollusca</taxon>
        <taxon>Gastropoda</taxon>
        <taxon>Heterobranchia</taxon>
        <taxon>Euthyneura</taxon>
        <taxon>Panpulmonata</taxon>
        <taxon>Sacoglossa</taxon>
        <taxon>Placobranchoidea</taxon>
        <taxon>Plakobranchidae</taxon>
        <taxon>Plakobranchus</taxon>
    </lineage>
</organism>
<accession>A0AAV4ARN2</accession>
<dbReference type="Proteomes" id="UP000735302">
    <property type="component" value="Unassembled WGS sequence"/>
</dbReference>
<feature type="region of interest" description="Disordered" evidence="1">
    <location>
        <begin position="1"/>
        <end position="31"/>
    </location>
</feature>
<keyword evidence="3" id="KW-1185">Reference proteome</keyword>
<proteinExistence type="predicted"/>
<evidence type="ECO:0000313" key="3">
    <source>
        <dbReference type="Proteomes" id="UP000735302"/>
    </source>
</evidence>
<sequence length="67" mass="7368">MGLRQASPLQGDLRLSGPRSGQGAGGGARTRHREYLQITGRVCYALRHQHLPKGGAWFLRTASLLKR</sequence>
<evidence type="ECO:0000313" key="2">
    <source>
        <dbReference type="EMBL" id="GFO10945.1"/>
    </source>
</evidence>
<evidence type="ECO:0000256" key="1">
    <source>
        <dbReference type="SAM" id="MobiDB-lite"/>
    </source>
</evidence>